<reference evidence="2 3" key="1">
    <citation type="submission" date="2017-03" db="EMBL/GenBank/DDBJ databases">
        <title>Genome Survey of Euroglyphus maynei.</title>
        <authorList>
            <person name="Arlian L.G."/>
            <person name="Morgan M.S."/>
            <person name="Rider S.D."/>
        </authorList>
    </citation>
    <scope>NUCLEOTIDE SEQUENCE [LARGE SCALE GENOMIC DNA]</scope>
    <source>
        <strain evidence="2">Arlian Lab</strain>
        <tissue evidence="2">Whole body</tissue>
    </source>
</reference>
<dbReference type="AlphaFoldDB" id="A0A1Y3B1C0"/>
<sequence>MTEILECENLSQQQQLNDEDTKVDEMSSMNFFKRLKNNNDDSDDEEDTTESSFDKIVPSVKDDQNDNKSITVDIGSNLSQEQQQQQVNDEDAKDDGPDVEKTVEENIECEKQEIEPNFKLPNLDLMRPSIKRAMTTLNQSAITEQPQPSKQIKGSTVSEMITEMSQLKSTLPPPSASTSKMFGGIQRSMFDSSRNSSNFFRTQSNIPLTASVSKKTSSFSFRIPLSTPVIHRPSTADFQEQTSDMSQLNDKPSASDQTENLNDSMSSYFETSLSAQKSLGLTLRERLLQKINQQRQAEEEKAKVEIPESNETIKQSQQQQQIIIADEQSKNENIIIDDDKESELDVTMESLQEQQQDDVGDDKQDERVLSPITMEQSIVEMLSIGDLSHDPVKPTEIINEMKTDMDEEPEKDYNVTTTEITANFSMMMHDISCMVNDEEMGENIEYSIYDHFNETMVMHEQQKRRRIQIPMFDFINDLDHRKLNVRIQSVSQNLLVLRYLFSTLELRIHFGSIVTTKNFHHTNQYNDEIREIVAIDLISLIDSKKPLSINVIRGREDRPIYNGDVFLLSFKTDEHRRLLYMAQDFILTHFEEKRSFFDKTFKDTSKLKELIEEFSILVTPAKKMACELRTLLSSEVSHLLPKDSDGKIGLDEFIVAFKMIKPCKYSYITKLIKGSRCFIHALRHVMKQNQLARRQSEQIRAMVQFEIPRSA</sequence>
<feature type="region of interest" description="Disordered" evidence="1">
    <location>
        <begin position="238"/>
        <end position="261"/>
    </location>
</feature>
<gene>
    <name evidence="2" type="ORF">BLA29_001166</name>
</gene>
<feature type="region of interest" description="Disordered" evidence="1">
    <location>
        <begin position="298"/>
        <end position="321"/>
    </location>
</feature>
<name>A0A1Y3B1C0_EURMA</name>
<feature type="region of interest" description="Disordered" evidence="1">
    <location>
        <begin position="1"/>
        <end position="102"/>
    </location>
</feature>
<protein>
    <submittedName>
        <fullName evidence="2">Uncharacterized protein</fullName>
    </submittedName>
</protein>
<keyword evidence="3" id="KW-1185">Reference proteome</keyword>
<accession>A0A1Y3B1C0</accession>
<dbReference type="EMBL" id="MUJZ01050624">
    <property type="protein sequence ID" value="OTF73663.1"/>
    <property type="molecule type" value="Genomic_DNA"/>
</dbReference>
<organism evidence="2 3">
    <name type="scientific">Euroglyphus maynei</name>
    <name type="common">Mayne's house dust mite</name>
    <dbReference type="NCBI Taxonomy" id="6958"/>
    <lineage>
        <taxon>Eukaryota</taxon>
        <taxon>Metazoa</taxon>
        <taxon>Ecdysozoa</taxon>
        <taxon>Arthropoda</taxon>
        <taxon>Chelicerata</taxon>
        <taxon>Arachnida</taxon>
        <taxon>Acari</taxon>
        <taxon>Acariformes</taxon>
        <taxon>Sarcoptiformes</taxon>
        <taxon>Astigmata</taxon>
        <taxon>Psoroptidia</taxon>
        <taxon>Analgoidea</taxon>
        <taxon>Pyroglyphidae</taxon>
        <taxon>Pyroglyphinae</taxon>
        <taxon>Euroglyphus</taxon>
    </lineage>
</organism>
<evidence type="ECO:0000256" key="1">
    <source>
        <dbReference type="SAM" id="MobiDB-lite"/>
    </source>
</evidence>
<dbReference type="OrthoDB" id="6516030at2759"/>
<feature type="compositionally biased region" description="Acidic residues" evidence="1">
    <location>
        <begin position="40"/>
        <end position="49"/>
    </location>
</feature>
<dbReference type="Proteomes" id="UP000194236">
    <property type="component" value="Unassembled WGS sequence"/>
</dbReference>
<feature type="compositionally biased region" description="Polar residues" evidence="1">
    <location>
        <begin position="67"/>
        <end position="79"/>
    </location>
</feature>
<proteinExistence type="predicted"/>
<evidence type="ECO:0000313" key="3">
    <source>
        <dbReference type="Proteomes" id="UP000194236"/>
    </source>
</evidence>
<comment type="caution">
    <text evidence="2">The sequence shown here is derived from an EMBL/GenBank/DDBJ whole genome shotgun (WGS) entry which is preliminary data.</text>
</comment>
<evidence type="ECO:0000313" key="2">
    <source>
        <dbReference type="EMBL" id="OTF73663.1"/>
    </source>
</evidence>